<dbReference type="AlphaFoldDB" id="A0A1X9YTN5"/>
<dbReference type="Proteomes" id="UP000266292">
    <property type="component" value="Chromosome"/>
</dbReference>
<dbReference type="KEGG" id="pact:CA264_12780"/>
<sequence length="125" mass="13777">MKRTSLLYLSCLLLLGTLLSGCEEPKRIPDTLPDVYGYITDIKRTATNGKVAKAVVAVKSMEGVEANYPDASISIDENTLIEDEDGKELTLSQLREGHEVQAWFAGDILDSKPIQGYAKAVRIKY</sequence>
<feature type="chain" id="PRO_5011004503" evidence="1">
    <location>
        <begin position="22"/>
        <end position="125"/>
    </location>
</feature>
<dbReference type="EMBL" id="CP021235">
    <property type="protein sequence ID" value="ARS36239.1"/>
    <property type="molecule type" value="Genomic_DNA"/>
</dbReference>
<protein>
    <submittedName>
        <fullName evidence="2">DUF3221 domain-containing protein</fullName>
    </submittedName>
</protein>
<name>A0A1X9YTN5_9BACT</name>
<feature type="signal peptide" evidence="1">
    <location>
        <begin position="1"/>
        <end position="21"/>
    </location>
</feature>
<accession>A0A1X9YTN5</accession>
<evidence type="ECO:0000256" key="1">
    <source>
        <dbReference type="SAM" id="SignalP"/>
    </source>
</evidence>
<evidence type="ECO:0000313" key="3">
    <source>
        <dbReference type="Proteomes" id="UP000266292"/>
    </source>
</evidence>
<proteinExistence type="predicted"/>
<keyword evidence="1" id="KW-0732">Signal</keyword>
<keyword evidence="3" id="KW-1185">Reference proteome</keyword>
<dbReference type="PROSITE" id="PS51257">
    <property type="entry name" value="PROKAR_LIPOPROTEIN"/>
    <property type="match status" value="1"/>
</dbReference>
<dbReference type="RefSeq" id="WP_025607704.1">
    <property type="nucleotide sequence ID" value="NZ_CP021235.1"/>
</dbReference>
<evidence type="ECO:0000313" key="2">
    <source>
        <dbReference type="EMBL" id="ARS36239.1"/>
    </source>
</evidence>
<dbReference type="OrthoDB" id="853343at2"/>
<organism evidence="2 3">
    <name type="scientific">Pontibacter actiniarum</name>
    <dbReference type="NCBI Taxonomy" id="323450"/>
    <lineage>
        <taxon>Bacteria</taxon>
        <taxon>Pseudomonadati</taxon>
        <taxon>Bacteroidota</taxon>
        <taxon>Cytophagia</taxon>
        <taxon>Cytophagales</taxon>
        <taxon>Hymenobacteraceae</taxon>
        <taxon>Pontibacter</taxon>
    </lineage>
</organism>
<gene>
    <name evidence="2" type="ORF">CA264_12780</name>
</gene>
<dbReference type="STRING" id="709015.GCA_000472485_02588"/>
<reference evidence="3" key="1">
    <citation type="submission" date="2017-05" db="EMBL/GenBank/DDBJ databases">
        <authorList>
            <person name="Ray J."/>
            <person name="Price M."/>
            <person name="Deutschbauer A."/>
        </authorList>
    </citation>
    <scope>NUCLEOTIDE SEQUENCE [LARGE SCALE GENOMIC DNA]</scope>
    <source>
        <strain evidence="3">DSM 19842</strain>
    </source>
</reference>